<keyword evidence="3" id="KW-0067">ATP-binding</keyword>
<accession>A0A6J8DDK8</accession>
<gene>
    <name evidence="5" type="ORF">MCOR_39647</name>
</gene>
<organism evidence="5 6">
    <name type="scientific">Mytilus coruscus</name>
    <name type="common">Sea mussel</name>
    <dbReference type="NCBI Taxonomy" id="42192"/>
    <lineage>
        <taxon>Eukaryota</taxon>
        <taxon>Metazoa</taxon>
        <taxon>Spiralia</taxon>
        <taxon>Lophotrochozoa</taxon>
        <taxon>Mollusca</taxon>
        <taxon>Bivalvia</taxon>
        <taxon>Autobranchia</taxon>
        <taxon>Pteriomorphia</taxon>
        <taxon>Mytilida</taxon>
        <taxon>Mytiloidea</taxon>
        <taxon>Mytilidae</taxon>
        <taxon>Mytilinae</taxon>
        <taxon>Mytilus</taxon>
    </lineage>
</organism>
<dbReference type="SUPFAM" id="SSF53067">
    <property type="entry name" value="Actin-like ATPase domain"/>
    <property type="match status" value="2"/>
</dbReference>
<dbReference type="AlphaFoldDB" id="A0A6J8DDK8"/>
<dbReference type="EMBL" id="CACVKT020007153">
    <property type="protein sequence ID" value="CAC5406029.1"/>
    <property type="molecule type" value="Genomic_DNA"/>
</dbReference>
<proteinExistence type="inferred from homology"/>
<evidence type="ECO:0000256" key="2">
    <source>
        <dbReference type="ARBA" id="ARBA00022741"/>
    </source>
</evidence>
<dbReference type="Pfam" id="PF00012">
    <property type="entry name" value="HSP70"/>
    <property type="match status" value="1"/>
</dbReference>
<evidence type="ECO:0000313" key="5">
    <source>
        <dbReference type="EMBL" id="CAC5406029.1"/>
    </source>
</evidence>
<name>A0A6J8DDK8_MYTCO</name>
<evidence type="ECO:0000256" key="3">
    <source>
        <dbReference type="ARBA" id="ARBA00022840"/>
    </source>
</evidence>
<dbReference type="InterPro" id="IPR013126">
    <property type="entry name" value="Hsp_70_fam"/>
</dbReference>
<comment type="similarity">
    <text evidence="1">Belongs to the heat shock protein 70 family.</text>
</comment>
<keyword evidence="2" id="KW-0547">Nucleotide-binding</keyword>
<dbReference type="Gene3D" id="3.30.420.40">
    <property type="match status" value="1"/>
</dbReference>
<feature type="region of interest" description="Disordered" evidence="4">
    <location>
        <begin position="41"/>
        <end position="91"/>
    </location>
</feature>
<dbReference type="PANTHER" id="PTHR14187">
    <property type="entry name" value="ALPHA KINASE/ELONGATION FACTOR 2 KINASE"/>
    <property type="match status" value="1"/>
</dbReference>
<evidence type="ECO:0000256" key="1">
    <source>
        <dbReference type="ARBA" id="ARBA00007381"/>
    </source>
</evidence>
<dbReference type="InterPro" id="IPR043129">
    <property type="entry name" value="ATPase_NBD"/>
</dbReference>
<keyword evidence="6" id="KW-1185">Reference proteome</keyword>
<dbReference type="CDD" id="cd10229">
    <property type="entry name" value="ASKHA_NBD_HSP70_HSPA12"/>
    <property type="match status" value="1"/>
</dbReference>
<evidence type="ECO:0000256" key="4">
    <source>
        <dbReference type="SAM" id="MobiDB-lite"/>
    </source>
</evidence>
<dbReference type="PANTHER" id="PTHR14187:SF5">
    <property type="entry name" value="HEAT SHOCK 70 KDA PROTEIN 12A"/>
    <property type="match status" value="1"/>
</dbReference>
<dbReference type="GO" id="GO:0140662">
    <property type="term" value="F:ATP-dependent protein folding chaperone"/>
    <property type="evidence" value="ECO:0007669"/>
    <property type="project" value="InterPro"/>
</dbReference>
<dbReference type="Proteomes" id="UP000507470">
    <property type="component" value="Unassembled WGS sequence"/>
</dbReference>
<evidence type="ECO:0000313" key="6">
    <source>
        <dbReference type="Proteomes" id="UP000507470"/>
    </source>
</evidence>
<reference evidence="5 6" key="1">
    <citation type="submission" date="2020-06" db="EMBL/GenBank/DDBJ databases">
        <authorList>
            <person name="Li R."/>
            <person name="Bekaert M."/>
        </authorList>
    </citation>
    <scope>NUCLEOTIDE SEQUENCE [LARGE SCALE GENOMIC DNA]</scope>
    <source>
        <strain evidence="6">wild</strain>
    </source>
</reference>
<dbReference type="OrthoDB" id="6074828at2759"/>
<dbReference type="GO" id="GO:0005524">
    <property type="term" value="F:ATP binding"/>
    <property type="evidence" value="ECO:0007669"/>
    <property type="project" value="UniProtKB-KW"/>
</dbReference>
<sequence>MQIIVELCTGIKDVKMFKVQGYRSGSTAAFNFLRRSRQMGNTQSIQVQKVEEDEEGEEQVRYRNKGSKRPRNDSRGSNDSNSSNRTSKRISGLFGASSKTGEIRRDTFVAALDIGTTFSGYAISLLTDYNKDPLNIQTFNWISRFDGHVTYKMPSDLLLRPDGTFHSFGYDAEYNYANLPTGQHKLWYYFKSFKMMLYESPKLNRFTVIKDVTGKEIFALDVFCYCIYFLKNDIMTKLQQQIDIVQESDIHFVLTVPAIWSDKAKQFMREAAERAGIEGSKLSLALEPEAAAIFCQHVPTTRQTFIGFPPSLTSAKDTTLKYLVVDLGGGTVDITGFHSTPDGVLRELMSARGGDWGSNAINDSFVKYLGNIFTFKVVDEFRSNHPEEYMNLLASFERKKIVFDPEKDDRVTLSFPVTLRTAIKKEFETKPELYLQDSPFSDSVQIIHDKMVISKDAFAEFFAETIAALIRSLTCLLSRNKYGIETILLVGGFANCPVLQKAIHNNFSNFRIIIPHEANVAVLKGAILFGRNPHTVKARVIRKTYGVRSCNNYDPDKHPPEKRIVLNGQLVVGNIFDTHIISNQIAEVGQKFAREIYYPVIDSQSTVTVEIYTADGKAPLFVTDRESSYLGKLVVELHSSRKSFLNTNSRKVQVRFKFDGTEIEVEAMVIKTKEIVSAKFDFLG</sequence>
<protein>
    <submittedName>
        <fullName evidence="5">Uncharacterized protein</fullName>
    </submittedName>
</protein>